<dbReference type="RefSeq" id="WP_021644496.1">
    <property type="nucleotide sequence ID" value="NZ_KE993074.1"/>
</dbReference>
<name>U2C6I3_9BACE</name>
<proteinExistence type="predicted"/>
<dbReference type="Proteomes" id="UP000016496">
    <property type="component" value="Unassembled WGS sequence"/>
</dbReference>
<evidence type="ECO:0000313" key="1">
    <source>
        <dbReference type="EMBL" id="ERI86094.1"/>
    </source>
</evidence>
<protein>
    <submittedName>
        <fullName evidence="1">Uncharacterized protein</fullName>
    </submittedName>
</protein>
<dbReference type="HOGENOM" id="CLU_2927805_0_0_10"/>
<dbReference type="AlphaFoldDB" id="U2C6I3"/>
<evidence type="ECO:0000313" key="2">
    <source>
        <dbReference type="Proteomes" id="UP000016496"/>
    </source>
</evidence>
<dbReference type="EMBL" id="AWSV01000060">
    <property type="protein sequence ID" value="ERI86094.1"/>
    <property type="molecule type" value="Genomic_DNA"/>
</dbReference>
<organism evidence="1 2">
    <name type="scientific">Bacteroides pyogenes F0041</name>
    <dbReference type="NCBI Taxonomy" id="1321819"/>
    <lineage>
        <taxon>Bacteria</taxon>
        <taxon>Pseudomonadati</taxon>
        <taxon>Bacteroidota</taxon>
        <taxon>Bacteroidia</taxon>
        <taxon>Bacteroidales</taxon>
        <taxon>Bacteroidaceae</taxon>
        <taxon>Bacteroides</taxon>
    </lineage>
</organism>
<gene>
    <name evidence="1" type="ORF">HMPREF1981_01136</name>
</gene>
<accession>U2C6I3</accession>
<sequence>MYKKKYGKYRFNPPQAGGQSGTFFLFKANNRKQFAVCVAVKAVFSSHLKPITGSNALFAVQ</sequence>
<comment type="caution">
    <text evidence="1">The sequence shown here is derived from an EMBL/GenBank/DDBJ whole genome shotgun (WGS) entry which is preliminary data.</text>
</comment>
<reference evidence="1 2" key="1">
    <citation type="submission" date="2013-08" db="EMBL/GenBank/DDBJ databases">
        <authorList>
            <person name="Weinstock G."/>
            <person name="Sodergren E."/>
            <person name="Wylie T."/>
            <person name="Fulton L."/>
            <person name="Fulton R."/>
            <person name="Fronick C."/>
            <person name="O'Laughlin M."/>
            <person name="Godfrey J."/>
            <person name="Miner T."/>
            <person name="Herter B."/>
            <person name="Appelbaum E."/>
            <person name="Cordes M."/>
            <person name="Lek S."/>
            <person name="Wollam A."/>
            <person name="Pepin K.H."/>
            <person name="Palsikar V.B."/>
            <person name="Mitreva M."/>
            <person name="Wilson R.K."/>
        </authorList>
    </citation>
    <scope>NUCLEOTIDE SEQUENCE [LARGE SCALE GENOMIC DNA]</scope>
    <source>
        <strain evidence="1 2">F0041</strain>
    </source>
</reference>
<feature type="non-terminal residue" evidence="1">
    <location>
        <position position="61"/>
    </location>
</feature>